<reference evidence="1" key="1">
    <citation type="submission" date="2024-03" db="EMBL/GenBank/DDBJ databases">
        <title>WGS assembly of Saponaria officinalis var. Norfolk2.</title>
        <authorList>
            <person name="Jenkins J."/>
            <person name="Shu S."/>
            <person name="Grimwood J."/>
            <person name="Barry K."/>
            <person name="Goodstein D."/>
            <person name="Schmutz J."/>
            <person name="Leebens-Mack J."/>
            <person name="Osbourn A."/>
        </authorList>
    </citation>
    <scope>NUCLEOTIDE SEQUENCE [LARGE SCALE GENOMIC DNA]</scope>
    <source>
        <strain evidence="1">JIC</strain>
    </source>
</reference>
<dbReference type="InterPro" id="IPR036397">
    <property type="entry name" value="RNaseH_sf"/>
</dbReference>
<evidence type="ECO:0008006" key="3">
    <source>
        <dbReference type="Google" id="ProtNLM"/>
    </source>
</evidence>
<dbReference type="Proteomes" id="UP001443914">
    <property type="component" value="Unassembled WGS sequence"/>
</dbReference>
<accession>A0AAW1GQE1</accession>
<dbReference type="InterPro" id="IPR012337">
    <property type="entry name" value="RNaseH-like_sf"/>
</dbReference>
<evidence type="ECO:0000313" key="2">
    <source>
        <dbReference type="Proteomes" id="UP001443914"/>
    </source>
</evidence>
<dbReference type="SUPFAM" id="SSF53098">
    <property type="entry name" value="Ribonuclease H-like"/>
    <property type="match status" value="1"/>
</dbReference>
<protein>
    <recommendedName>
        <fullName evidence="3">Integrase catalytic domain-containing protein</fullName>
    </recommendedName>
</protein>
<dbReference type="EMBL" id="JBDFQZ010000014">
    <property type="protein sequence ID" value="KAK9665128.1"/>
    <property type="molecule type" value="Genomic_DNA"/>
</dbReference>
<name>A0AAW1GQE1_SAPOF</name>
<dbReference type="AlphaFoldDB" id="A0AAW1GQE1"/>
<sequence length="149" mass="17128">MVKTKDLAEFLKEHVFIRFGVPETLTVDQAPVCNGPEIRDMAEQYGFKLINSTPYYAQANRDAIDCTPYELVYGHKAILSLEMSVRTIRVDRQSHMTLEAYQEAMSIMNLYVEAKRAQALSSLIRQKKLTVESYNKRVREKSFKSGDLV</sequence>
<proteinExistence type="predicted"/>
<dbReference type="Gene3D" id="3.30.420.10">
    <property type="entry name" value="Ribonuclease H-like superfamily/Ribonuclease H"/>
    <property type="match status" value="1"/>
</dbReference>
<organism evidence="1 2">
    <name type="scientific">Saponaria officinalis</name>
    <name type="common">Common soapwort</name>
    <name type="synonym">Lychnis saponaria</name>
    <dbReference type="NCBI Taxonomy" id="3572"/>
    <lineage>
        <taxon>Eukaryota</taxon>
        <taxon>Viridiplantae</taxon>
        <taxon>Streptophyta</taxon>
        <taxon>Embryophyta</taxon>
        <taxon>Tracheophyta</taxon>
        <taxon>Spermatophyta</taxon>
        <taxon>Magnoliopsida</taxon>
        <taxon>eudicotyledons</taxon>
        <taxon>Gunneridae</taxon>
        <taxon>Pentapetalae</taxon>
        <taxon>Caryophyllales</taxon>
        <taxon>Caryophyllaceae</taxon>
        <taxon>Caryophylleae</taxon>
        <taxon>Saponaria</taxon>
    </lineage>
</organism>
<comment type="caution">
    <text evidence="1">The sequence shown here is derived from an EMBL/GenBank/DDBJ whole genome shotgun (WGS) entry which is preliminary data.</text>
</comment>
<gene>
    <name evidence="1" type="ORF">RND81_14G092400</name>
</gene>
<evidence type="ECO:0000313" key="1">
    <source>
        <dbReference type="EMBL" id="KAK9665128.1"/>
    </source>
</evidence>
<keyword evidence="2" id="KW-1185">Reference proteome</keyword>
<dbReference type="GO" id="GO:0003676">
    <property type="term" value="F:nucleic acid binding"/>
    <property type="evidence" value="ECO:0007669"/>
    <property type="project" value="InterPro"/>
</dbReference>